<accession>A0ABY5RIM4</accession>
<name>A0ABY5RIM4_HALLR</name>
<keyword evidence="1" id="KW-1133">Transmembrane helix</keyword>
<dbReference type="EMBL" id="CP078063">
    <property type="protein sequence ID" value="UVE51420.1"/>
    <property type="molecule type" value="Genomic_DNA"/>
</dbReference>
<dbReference type="RefSeq" id="WP_258303165.1">
    <property type="nucleotide sequence ID" value="NZ_CP078063.1"/>
</dbReference>
<keyword evidence="1" id="KW-0812">Transmembrane</keyword>
<keyword evidence="3" id="KW-1185">Reference proteome</keyword>
<dbReference type="Proteomes" id="UP001058330">
    <property type="component" value="Chromosome"/>
</dbReference>
<evidence type="ECO:0000313" key="3">
    <source>
        <dbReference type="Proteomes" id="UP001058330"/>
    </source>
</evidence>
<evidence type="ECO:0000313" key="2">
    <source>
        <dbReference type="EMBL" id="UVE51420.1"/>
    </source>
</evidence>
<sequence>MNIQPLDILGSIMFLVGVLLLTGMLTPTVVASQRLETGVMLMVLGTAAVAGPRAYRDALDRTE</sequence>
<feature type="transmembrane region" description="Helical" evidence="1">
    <location>
        <begin position="12"/>
        <end position="31"/>
    </location>
</feature>
<gene>
    <name evidence="2" type="ORF">KU306_05955</name>
</gene>
<dbReference type="GeneID" id="74528422"/>
<reference evidence="2" key="1">
    <citation type="submission" date="2021-07" db="EMBL/GenBank/DDBJ databases">
        <title>Studies on halocins as antimicrobial molecules from haloarchaea.</title>
        <authorList>
            <person name="Kumar S."/>
            <person name="Khare S.K."/>
        </authorList>
    </citation>
    <scope>NUCLEOTIDE SEQUENCE</scope>
    <source>
        <strain evidence="2">NCIM 5678</strain>
    </source>
</reference>
<organism evidence="2 3">
    <name type="scientific">Haloferax larsenii</name>
    <dbReference type="NCBI Taxonomy" id="302484"/>
    <lineage>
        <taxon>Archaea</taxon>
        <taxon>Methanobacteriati</taxon>
        <taxon>Methanobacteriota</taxon>
        <taxon>Stenosarchaea group</taxon>
        <taxon>Halobacteria</taxon>
        <taxon>Halobacteriales</taxon>
        <taxon>Haloferacaceae</taxon>
        <taxon>Haloferax</taxon>
    </lineage>
</organism>
<keyword evidence="1" id="KW-0472">Membrane</keyword>
<protein>
    <submittedName>
        <fullName evidence="2">Uncharacterized protein</fullName>
    </submittedName>
</protein>
<evidence type="ECO:0000256" key="1">
    <source>
        <dbReference type="SAM" id="Phobius"/>
    </source>
</evidence>
<proteinExistence type="predicted"/>